<dbReference type="RefSeq" id="WP_343164946.1">
    <property type="nucleotide sequence ID" value="NZ_JBHRSV010000012.1"/>
</dbReference>
<comment type="caution">
    <text evidence="3">The sequence shown here is derived from an EMBL/GenBank/DDBJ whole genome shotgun (WGS) entry which is preliminary data.</text>
</comment>
<keyword evidence="1" id="KW-0808">Transferase</keyword>
<evidence type="ECO:0000313" key="3">
    <source>
        <dbReference type="EMBL" id="MFC2925864.1"/>
    </source>
</evidence>
<dbReference type="Gene3D" id="1.25.40.10">
    <property type="entry name" value="Tetratricopeptide repeat domain"/>
    <property type="match status" value="1"/>
</dbReference>
<dbReference type="PROSITE" id="PS50005">
    <property type="entry name" value="TPR"/>
    <property type="match status" value="1"/>
</dbReference>
<feature type="repeat" description="TPR" evidence="2">
    <location>
        <begin position="111"/>
        <end position="144"/>
    </location>
</feature>
<name>A0ABV6ZWW8_9PROT</name>
<dbReference type="InterPro" id="IPR027417">
    <property type="entry name" value="P-loop_NTPase"/>
</dbReference>
<dbReference type="SUPFAM" id="SSF48452">
    <property type="entry name" value="TPR-like"/>
    <property type="match status" value="1"/>
</dbReference>
<dbReference type="Pfam" id="PF13181">
    <property type="entry name" value="TPR_8"/>
    <property type="match status" value="1"/>
</dbReference>
<dbReference type="SMART" id="SM00028">
    <property type="entry name" value="TPR"/>
    <property type="match status" value="4"/>
</dbReference>
<organism evidence="3 4">
    <name type="scientific">Hyphobacterium vulgare</name>
    <dbReference type="NCBI Taxonomy" id="1736751"/>
    <lineage>
        <taxon>Bacteria</taxon>
        <taxon>Pseudomonadati</taxon>
        <taxon>Pseudomonadota</taxon>
        <taxon>Alphaproteobacteria</taxon>
        <taxon>Maricaulales</taxon>
        <taxon>Maricaulaceae</taxon>
        <taxon>Hyphobacterium</taxon>
    </lineage>
</organism>
<sequence>MSTDPGFDPKRAIEAGLRAVEQGRPGEGVQIAEETLRRAGKYPGAYFLMAWALRALGEAQEAISYARKAEKAGGRDPLTLNLLALLYKEADQFDLARRAWQDVLRKEKRALDAVLGIARLDRDLGRYDDAYAGFERALKMAPHHPDTLASYADAKARGGAYETAGHMAAHALAHAPEHPLALAVWAGEALKTETPETVIARLEAGLAAGKGNPALRAQAIGRLGEALDKAGRHDDAFARYSEANRLLYQSAIHAWGEMDYSLPHLVSLLGALRDAAPAALTGIEDKAPPAPVFLVGFPRSGTTLAAQIFAGHDRVVLSDERENAGAILEAAGRSAESWRDFLAMSPQRRTGLRRAYWKAARPEGPLRDGRVLVDKLPANLAMIAALGAVFPDAKFIVMTRDPRDAVLSAFKQRFEPNPSTVHFMTIDTAAAYYDASHRLLDAAQRLLPGLDIRFQSYETLAGSPEVEGKAMAGFAGLDWQDGMLDVAARAGAADIRTPSAPQLRETIEARSTGQWKPYARQMEGAVKILTPWIERWGVSG</sequence>
<evidence type="ECO:0000256" key="2">
    <source>
        <dbReference type="PROSITE-ProRule" id="PRU00339"/>
    </source>
</evidence>
<dbReference type="EMBL" id="JBHRSV010000012">
    <property type="protein sequence ID" value="MFC2925864.1"/>
    <property type="molecule type" value="Genomic_DNA"/>
</dbReference>
<accession>A0ABV6ZWW8</accession>
<dbReference type="InterPro" id="IPR011990">
    <property type="entry name" value="TPR-like_helical_dom_sf"/>
</dbReference>
<proteinExistence type="predicted"/>
<protein>
    <submittedName>
        <fullName evidence="3">Sulfotransferase</fullName>
    </submittedName>
</protein>
<gene>
    <name evidence="3" type="ORF">ACFOOR_07075</name>
</gene>
<dbReference type="Proteomes" id="UP001595379">
    <property type="component" value="Unassembled WGS sequence"/>
</dbReference>
<evidence type="ECO:0000256" key="1">
    <source>
        <dbReference type="ARBA" id="ARBA00022679"/>
    </source>
</evidence>
<evidence type="ECO:0000313" key="4">
    <source>
        <dbReference type="Proteomes" id="UP001595379"/>
    </source>
</evidence>
<dbReference type="Pfam" id="PF13469">
    <property type="entry name" value="Sulfotransfer_3"/>
    <property type="match status" value="1"/>
</dbReference>
<dbReference type="Gene3D" id="3.40.50.300">
    <property type="entry name" value="P-loop containing nucleotide triphosphate hydrolases"/>
    <property type="match status" value="1"/>
</dbReference>
<dbReference type="PANTHER" id="PTHR12788">
    <property type="entry name" value="PROTEIN-TYROSINE SULFOTRANSFERASE 2"/>
    <property type="match status" value="1"/>
</dbReference>
<reference evidence="4" key="1">
    <citation type="journal article" date="2019" name="Int. J. Syst. Evol. Microbiol.">
        <title>The Global Catalogue of Microorganisms (GCM) 10K type strain sequencing project: providing services to taxonomists for standard genome sequencing and annotation.</title>
        <authorList>
            <consortium name="The Broad Institute Genomics Platform"/>
            <consortium name="The Broad Institute Genome Sequencing Center for Infectious Disease"/>
            <person name="Wu L."/>
            <person name="Ma J."/>
        </authorList>
    </citation>
    <scope>NUCLEOTIDE SEQUENCE [LARGE SCALE GENOMIC DNA]</scope>
    <source>
        <strain evidence="4">KCTC 52487</strain>
    </source>
</reference>
<dbReference type="PANTHER" id="PTHR12788:SF10">
    <property type="entry name" value="PROTEIN-TYROSINE SULFOTRANSFERASE"/>
    <property type="match status" value="1"/>
</dbReference>
<dbReference type="SUPFAM" id="SSF52540">
    <property type="entry name" value="P-loop containing nucleoside triphosphate hydrolases"/>
    <property type="match status" value="1"/>
</dbReference>
<keyword evidence="4" id="KW-1185">Reference proteome</keyword>
<dbReference type="InterPro" id="IPR026634">
    <property type="entry name" value="TPST-like"/>
</dbReference>
<dbReference type="InterPro" id="IPR019734">
    <property type="entry name" value="TPR_rpt"/>
</dbReference>
<keyword evidence="2" id="KW-0802">TPR repeat</keyword>